<organism evidence="2">
    <name type="scientific">uncultured marine group II/III euryarchaeote KM3_04_D10</name>
    <dbReference type="NCBI Taxonomy" id="1457836"/>
    <lineage>
        <taxon>Archaea</taxon>
        <taxon>Methanobacteriati</taxon>
        <taxon>Methanobacteriota</taxon>
        <taxon>environmental samples</taxon>
    </lineage>
</organism>
<feature type="region of interest" description="Disordered" evidence="1">
    <location>
        <begin position="27"/>
        <end position="68"/>
    </location>
</feature>
<name>A0A075G8U4_9EURY</name>
<accession>A0A075G8U4</accession>
<dbReference type="EMBL" id="KF900527">
    <property type="protein sequence ID" value="AIE98152.1"/>
    <property type="molecule type" value="Genomic_DNA"/>
</dbReference>
<dbReference type="AlphaFoldDB" id="A0A075G8U4"/>
<reference evidence="2" key="1">
    <citation type="journal article" date="2014" name="Genome Biol. Evol.">
        <title>Pangenome evidence for extensive interdomain horizontal transfer affecting lineage core and shell genes in uncultured planktonic thaumarchaeota and euryarchaeota.</title>
        <authorList>
            <person name="Deschamps P."/>
            <person name="Zivanovic Y."/>
            <person name="Moreira D."/>
            <person name="Rodriguez-Valera F."/>
            <person name="Lopez-Garcia P."/>
        </authorList>
    </citation>
    <scope>NUCLEOTIDE SEQUENCE</scope>
</reference>
<evidence type="ECO:0000313" key="2">
    <source>
        <dbReference type="EMBL" id="AIE98152.1"/>
    </source>
</evidence>
<evidence type="ECO:0000256" key="1">
    <source>
        <dbReference type="SAM" id="MobiDB-lite"/>
    </source>
</evidence>
<feature type="compositionally biased region" description="Basic and acidic residues" evidence="1">
    <location>
        <begin position="27"/>
        <end position="50"/>
    </location>
</feature>
<protein>
    <submittedName>
        <fullName evidence="2">Uncharacterized protein</fullName>
    </submittedName>
</protein>
<proteinExistence type="predicted"/>
<sequence>MATVPEGTGYDFRPSVMAVEPRFSNHDAHFDETGSWRTDFKQPMTREHGSIPDGNAHWRGFPTFAHHG</sequence>